<dbReference type="PANTHER" id="PTHR32071">
    <property type="entry name" value="TRANSCRIPTIONAL REGULATORY PROTEIN"/>
    <property type="match status" value="1"/>
</dbReference>
<dbReference type="InterPro" id="IPR025662">
    <property type="entry name" value="Sigma_54_int_dom_ATP-bd_1"/>
</dbReference>
<keyword evidence="1" id="KW-0547">Nucleotide-binding</keyword>
<dbReference type="Pfam" id="PF00158">
    <property type="entry name" value="Sigma54_activat"/>
    <property type="match status" value="1"/>
</dbReference>
<dbReference type="AlphaFoldDB" id="L7VR57"/>
<dbReference type="PROSITE" id="PS50006">
    <property type="entry name" value="FHA_DOMAIN"/>
    <property type="match status" value="1"/>
</dbReference>
<reference evidence="8" key="1">
    <citation type="submission" date="2012-09" db="EMBL/GenBank/DDBJ databases">
        <title>Metagenomic Characterization of a Microbial Community in Wastewater Detects High Levels of Antibiotic Resistance.</title>
        <authorList>
            <person name="Abrams M."/>
            <person name="Caldwell A."/>
            <person name="Vandaei E."/>
            <person name="Lee W."/>
            <person name="Perrott J."/>
            <person name="Khan S.Y."/>
            <person name="Ta J."/>
            <person name="Romero D."/>
            <person name="Nguyen V."/>
            <person name="Pourmand N."/>
            <person name="Ouverney C.C."/>
        </authorList>
    </citation>
    <scope>NUCLEOTIDE SEQUENCE</scope>
</reference>
<dbReference type="Gene3D" id="2.60.200.20">
    <property type="match status" value="1"/>
</dbReference>
<feature type="region of interest" description="Disordered" evidence="5">
    <location>
        <begin position="1"/>
        <end position="21"/>
    </location>
</feature>
<dbReference type="SUPFAM" id="SSF52540">
    <property type="entry name" value="P-loop containing nucleoside triphosphate hydrolases"/>
    <property type="match status" value="1"/>
</dbReference>
<dbReference type="InterPro" id="IPR008984">
    <property type="entry name" value="SMAD_FHA_dom_sf"/>
</dbReference>
<dbReference type="Gene3D" id="1.10.8.60">
    <property type="match status" value="1"/>
</dbReference>
<keyword evidence="2" id="KW-0067">ATP-binding</keyword>
<evidence type="ECO:0000256" key="1">
    <source>
        <dbReference type="ARBA" id="ARBA00022741"/>
    </source>
</evidence>
<dbReference type="CDD" id="cd00060">
    <property type="entry name" value="FHA"/>
    <property type="match status" value="1"/>
</dbReference>
<dbReference type="InterPro" id="IPR000253">
    <property type="entry name" value="FHA_dom"/>
</dbReference>
<dbReference type="InterPro" id="IPR009057">
    <property type="entry name" value="Homeodomain-like_sf"/>
</dbReference>
<dbReference type="SMART" id="SM00240">
    <property type="entry name" value="FHA"/>
    <property type="match status" value="1"/>
</dbReference>
<dbReference type="Pfam" id="PF25601">
    <property type="entry name" value="AAA_lid_14"/>
    <property type="match status" value="1"/>
</dbReference>
<evidence type="ECO:0000313" key="8">
    <source>
        <dbReference type="EMBL" id="AGC71432.1"/>
    </source>
</evidence>
<sequence length="502" mass="56694">MTTPSEQRRKFPDIPPPTKVHYDGARPQTIQVRVCRLVTHHNGVREEHPFDQSTIRIGAISDNDLVLHDETVSRAHCRIEQDELGYLIRDLGSTNGTYVNAVRIREAYLSPGCTISVGQTDMQFYTSQDRVEVVPSSKNRLGDIIGKNVKMRELYAVIEKIAPTGATVIIEGETGTGKEVVAQTIHKLSQRASQSMMVFDCGAVPKNLIESELFGHEKGSFTGAIMTRQGLFEMAHNSTLFIDELGELPMELQPKLLRALEQREIRRVGATRSLKIDVRIIAATNRQLEEEVRAGRFRQDLYYRLSVVRLVLPPLRERSDDIPLLIESFLSEHSYNRLPDGSRKCTSVSGDAMELLTKYRWPGNIRELVNAIERAVSFASDSQIRAEDLPDNVRIGDSHGFLPPVQPVIERQPSQDVPRPVVDTPSGGNSMSEPRLELPFKDAKDLWIAQFEQKYVASLLKKHKGNISHAARTADIDRKYFRKLMRKYDIDSGKDDPVDDED</sequence>
<evidence type="ECO:0000256" key="2">
    <source>
        <dbReference type="ARBA" id="ARBA00022840"/>
    </source>
</evidence>
<dbReference type="InterPro" id="IPR002078">
    <property type="entry name" value="Sigma_54_int"/>
</dbReference>
<dbReference type="GO" id="GO:0005524">
    <property type="term" value="F:ATP binding"/>
    <property type="evidence" value="ECO:0007669"/>
    <property type="project" value="UniProtKB-KW"/>
</dbReference>
<dbReference type="CDD" id="cd00009">
    <property type="entry name" value="AAA"/>
    <property type="match status" value="1"/>
</dbReference>
<feature type="domain" description="Sigma-54 factor interaction" evidence="7">
    <location>
        <begin position="144"/>
        <end position="377"/>
    </location>
</feature>
<protein>
    <submittedName>
        <fullName evidence="8">Response regulator of zinc sigma-54-dependent two-component system</fullName>
    </submittedName>
</protein>
<feature type="region of interest" description="Disordered" evidence="5">
    <location>
        <begin position="413"/>
        <end position="435"/>
    </location>
</feature>
<dbReference type="PROSITE" id="PS50045">
    <property type="entry name" value="SIGMA54_INTERACT_4"/>
    <property type="match status" value="1"/>
</dbReference>
<dbReference type="Gene3D" id="3.40.50.300">
    <property type="entry name" value="P-loop containing nucleotide triphosphate hydrolases"/>
    <property type="match status" value="1"/>
</dbReference>
<evidence type="ECO:0000256" key="5">
    <source>
        <dbReference type="SAM" id="MobiDB-lite"/>
    </source>
</evidence>
<accession>L7VR57</accession>
<feature type="compositionally biased region" description="Basic and acidic residues" evidence="5">
    <location>
        <begin position="1"/>
        <end position="12"/>
    </location>
</feature>
<evidence type="ECO:0000259" key="6">
    <source>
        <dbReference type="PROSITE" id="PS50006"/>
    </source>
</evidence>
<feature type="domain" description="FHA" evidence="6">
    <location>
        <begin position="55"/>
        <end position="104"/>
    </location>
</feature>
<evidence type="ECO:0000256" key="4">
    <source>
        <dbReference type="ARBA" id="ARBA00023163"/>
    </source>
</evidence>
<dbReference type="InterPro" id="IPR003593">
    <property type="entry name" value="AAA+_ATPase"/>
</dbReference>
<proteinExistence type="predicted"/>
<dbReference type="InterPro" id="IPR027417">
    <property type="entry name" value="P-loop_NTPase"/>
</dbReference>
<dbReference type="PROSITE" id="PS00688">
    <property type="entry name" value="SIGMA54_INTERACT_3"/>
    <property type="match status" value="1"/>
</dbReference>
<keyword evidence="3" id="KW-0805">Transcription regulation</keyword>
<dbReference type="FunFam" id="3.40.50.300:FF:000006">
    <property type="entry name" value="DNA-binding transcriptional regulator NtrC"/>
    <property type="match status" value="1"/>
</dbReference>
<dbReference type="SMART" id="SM00382">
    <property type="entry name" value="AAA"/>
    <property type="match status" value="1"/>
</dbReference>
<dbReference type="InterPro" id="IPR058031">
    <property type="entry name" value="AAA_lid_NorR"/>
</dbReference>
<dbReference type="Pfam" id="PF00498">
    <property type="entry name" value="FHA"/>
    <property type="match status" value="1"/>
</dbReference>
<keyword evidence="4" id="KW-0804">Transcription</keyword>
<dbReference type="PROSITE" id="PS00675">
    <property type="entry name" value="SIGMA54_INTERACT_1"/>
    <property type="match status" value="1"/>
</dbReference>
<evidence type="ECO:0000259" key="7">
    <source>
        <dbReference type="PROSITE" id="PS50045"/>
    </source>
</evidence>
<name>L7VR57_9BACT</name>
<organism evidence="8">
    <name type="scientific">uncultured bacterium A1Q1_fos_1070</name>
    <dbReference type="NCBI Taxonomy" id="1256541"/>
    <lineage>
        <taxon>Bacteria</taxon>
        <taxon>environmental samples</taxon>
    </lineage>
</organism>
<dbReference type="EMBL" id="JX649872">
    <property type="protein sequence ID" value="AGC71432.1"/>
    <property type="molecule type" value="Genomic_DNA"/>
</dbReference>
<evidence type="ECO:0000256" key="3">
    <source>
        <dbReference type="ARBA" id="ARBA00023015"/>
    </source>
</evidence>
<dbReference type="SUPFAM" id="SSF49879">
    <property type="entry name" value="SMAD/FHA domain"/>
    <property type="match status" value="1"/>
</dbReference>
<dbReference type="Gene3D" id="1.10.10.60">
    <property type="entry name" value="Homeodomain-like"/>
    <property type="match status" value="1"/>
</dbReference>
<dbReference type="GO" id="GO:0006355">
    <property type="term" value="P:regulation of DNA-templated transcription"/>
    <property type="evidence" value="ECO:0007669"/>
    <property type="project" value="InterPro"/>
</dbReference>
<dbReference type="SUPFAM" id="SSF46689">
    <property type="entry name" value="Homeodomain-like"/>
    <property type="match status" value="1"/>
</dbReference>
<dbReference type="InterPro" id="IPR025944">
    <property type="entry name" value="Sigma_54_int_dom_CS"/>
</dbReference>